<dbReference type="GO" id="GO:0016787">
    <property type="term" value="F:hydrolase activity"/>
    <property type="evidence" value="ECO:0007669"/>
    <property type="project" value="UniProtKB-KW"/>
</dbReference>
<protein>
    <recommendedName>
        <fullName evidence="5">ATP-dependent RNA helicase</fullName>
        <ecNumber evidence="5">3.6.4.13</ecNumber>
    </recommendedName>
</protein>
<keyword evidence="9" id="KW-1185">Reference proteome</keyword>
<dbReference type="Gene3D" id="3.40.50.300">
    <property type="entry name" value="P-loop containing nucleotide triphosphate hydrolases"/>
    <property type="match status" value="2"/>
</dbReference>
<dbReference type="SUPFAM" id="SSF52540">
    <property type="entry name" value="P-loop containing nucleoside triphosphate hydrolases"/>
    <property type="match status" value="1"/>
</dbReference>
<comment type="similarity">
    <text evidence="5">Belongs to the DEAD box helicase family.</text>
</comment>
<name>A0A0V0QC37_PSEPJ</name>
<keyword evidence="2 5" id="KW-0378">Hydrolase</keyword>
<organism evidence="8 9">
    <name type="scientific">Pseudocohnilembus persalinus</name>
    <name type="common">Ciliate</name>
    <dbReference type="NCBI Taxonomy" id="266149"/>
    <lineage>
        <taxon>Eukaryota</taxon>
        <taxon>Sar</taxon>
        <taxon>Alveolata</taxon>
        <taxon>Ciliophora</taxon>
        <taxon>Intramacronucleata</taxon>
        <taxon>Oligohymenophorea</taxon>
        <taxon>Scuticociliatia</taxon>
        <taxon>Philasterida</taxon>
        <taxon>Pseudocohnilembidae</taxon>
        <taxon>Pseudocohnilembus</taxon>
    </lineage>
</organism>
<dbReference type="Pfam" id="PF00270">
    <property type="entry name" value="DEAD"/>
    <property type="match status" value="1"/>
</dbReference>
<feature type="domain" description="Helicase C-terminal" evidence="7">
    <location>
        <begin position="292"/>
        <end position="473"/>
    </location>
</feature>
<dbReference type="EMBL" id="LDAU01000204">
    <property type="protein sequence ID" value="KRW99729.1"/>
    <property type="molecule type" value="Genomic_DNA"/>
</dbReference>
<keyword evidence="4 5" id="KW-0694">RNA-binding</keyword>
<evidence type="ECO:0000256" key="2">
    <source>
        <dbReference type="ARBA" id="ARBA00022801"/>
    </source>
</evidence>
<dbReference type="CDD" id="cd18787">
    <property type="entry name" value="SF2_C_DEAD"/>
    <property type="match status" value="1"/>
</dbReference>
<dbReference type="PROSITE" id="PS51192">
    <property type="entry name" value="HELICASE_ATP_BIND_1"/>
    <property type="match status" value="1"/>
</dbReference>
<evidence type="ECO:0000256" key="3">
    <source>
        <dbReference type="ARBA" id="ARBA00022840"/>
    </source>
</evidence>
<dbReference type="InParanoid" id="A0A0V0QC37"/>
<dbReference type="PANTHER" id="PTHR24031">
    <property type="entry name" value="RNA HELICASE"/>
    <property type="match status" value="1"/>
</dbReference>
<comment type="function">
    <text evidence="5">RNA helicase.</text>
</comment>
<evidence type="ECO:0000313" key="9">
    <source>
        <dbReference type="Proteomes" id="UP000054937"/>
    </source>
</evidence>
<evidence type="ECO:0000313" key="8">
    <source>
        <dbReference type="EMBL" id="KRW99729.1"/>
    </source>
</evidence>
<dbReference type="InterPro" id="IPR011545">
    <property type="entry name" value="DEAD/DEAH_box_helicase_dom"/>
</dbReference>
<comment type="domain">
    <text evidence="5">The Q motif is unique to and characteristic of the DEAD box family of RNA helicases and controls ATP binding and hydrolysis.</text>
</comment>
<evidence type="ECO:0000256" key="5">
    <source>
        <dbReference type="RuleBase" id="RU365068"/>
    </source>
</evidence>
<dbReference type="GO" id="GO:0003724">
    <property type="term" value="F:RNA helicase activity"/>
    <property type="evidence" value="ECO:0007669"/>
    <property type="project" value="UniProtKB-EC"/>
</dbReference>
<dbReference type="Proteomes" id="UP000054937">
    <property type="component" value="Unassembled WGS sequence"/>
</dbReference>
<dbReference type="SMART" id="SM00487">
    <property type="entry name" value="DEXDc"/>
    <property type="match status" value="1"/>
</dbReference>
<dbReference type="GO" id="GO:0005524">
    <property type="term" value="F:ATP binding"/>
    <property type="evidence" value="ECO:0007669"/>
    <property type="project" value="UniProtKB-UniRule"/>
</dbReference>
<proteinExistence type="inferred from homology"/>
<dbReference type="Pfam" id="PF00271">
    <property type="entry name" value="Helicase_C"/>
    <property type="match status" value="1"/>
</dbReference>
<dbReference type="InterPro" id="IPR001650">
    <property type="entry name" value="Helicase_C-like"/>
</dbReference>
<dbReference type="OrthoDB" id="296272at2759"/>
<dbReference type="InterPro" id="IPR014001">
    <property type="entry name" value="Helicase_ATP-bd"/>
</dbReference>
<dbReference type="SMART" id="SM00490">
    <property type="entry name" value="HELICc"/>
    <property type="match status" value="1"/>
</dbReference>
<dbReference type="GO" id="GO:0003723">
    <property type="term" value="F:RNA binding"/>
    <property type="evidence" value="ECO:0007669"/>
    <property type="project" value="UniProtKB-UniRule"/>
</dbReference>
<comment type="catalytic activity">
    <reaction evidence="5">
        <text>ATP + H2O = ADP + phosphate + H(+)</text>
        <dbReference type="Rhea" id="RHEA:13065"/>
        <dbReference type="ChEBI" id="CHEBI:15377"/>
        <dbReference type="ChEBI" id="CHEBI:15378"/>
        <dbReference type="ChEBI" id="CHEBI:30616"/>
        <dbReference type="ChEBI" id="CHEBI:43474"/>
        <dbReference type="ChEBI" id="CHEBI:456216"/>
        <dbReference type="EC" id="3.6.4.13"/>
    </reaction>
</comment>
<dbReference type="InterPro" id="IPR027417">
    <property type="entry name" value="P-loop_NTPase"/>
</dbReference>
<keyword evidence="1 5" id="KW-0547">Nucleotide-binding</keyword>
<comment type="caution">
    <text evidence="8">The sequence shown here is derived from an EMBL/GenBank/DDBJ whole genome shotgun (WGS) entry which is preliminary data.</text>
</comment>
<dbReference type="EC" id="3.6.4.13" evidence="5"/>
<evidence type="ECO:0000256" key="1">
    <source>
        <dbReference type="ARBA" id="ARBA00022741"/>
    </source>
</evidence>
<evidence type="ECO:0000259" key="6">
    <source>
        <dbReference type="PROSITE" id="PS51192"/>
    </source>
</evidence>
<sequence>MEQKEIKRQTLQEEIQWEDLFEELKSDVKEELTEIIEEEYSTFPTIIQKEAIDRYIEMSNKGRKEAFFIQAPGGSGKTLAFTIPIVLEAIKNYKEGEQLVSWEEKTVKKKVTKAFQYHPKIVVLCDTKTLSEQLSQEIKKCIPNSYKNKIKITQISAGSTREEEMGGFGDILIILPQIFETFLTSLKDNIILDKCTLMAIDEAEHCYSNSQEKFPTILQKMFQYKQASIICVSATLTQEFKDVITSAFYTEKSTGQLITQDLTLEGVDQYVVSCPQGPDVNYQKNYRWVFEQIIKILTKLYQEKQSDSQVMIFFNEIRLIDEFNDYFLSTPIGSSENKVTFNVIHGRMVKGEDGKTLQKENNQIIRSTFNKFRNYEFKVLLTSDIMARGIDIHKVGLVINVFPPRINQKDMSRAPLNTHTYIHRIARTGRHKQQGVSLTFFRSDNQHEQPDDKIEEEIGKNIKLLKENKINYLKDTQNYADTIIDATIKAVDYNKSILNKN</sequence>
<keyword evidence="5" id="KW-0347">Helicase</keyword>
<evidence type="ECO:0000256" key="4">
    <source>
        <dbReference type="ARBA" id="ARBA00022884"/>
    </source>
</evidence>
<feature type="domain" description="Helicase ATP-binding" evidence="6">
    <location>
        <begin position="58"/>
        <end position="254"/>
    </location>
</feature>
<gene>
    <name evidence="8" type="ORF">PPERSA_07806</name>
</gene>
<reference evidence="8 9" key="1">
    <citation type="journal article" date="2015" name="Sci. Rep.">
        <title>Genome of the facultative scuticociliatosis pathogen Pseudocohnilembus persalinus provides insight into its virulence through horizontal gene transfer.</title>
        <authorList>
            <person name="Xiong J."/>
            <person name="Wang G."/>
            <person name="Cheng J."/>
            <person name="Tian M."/>
            <person name="Pan X."/>
            <person name="Warren A."/>
            <person name="Jiang C."/>
            <person name="Yuan D."/>
            <person name="Miao W."/>
        </authorList>
    </citation>
    <scope>NUCLEOTIDE SEQUENCE [LARGE SCALE GENOMIC DNA]</scope>
    <source>
        <strain evidence="8">36N120E</strain>
    </source>
</reference>
<accession>A0A0V0QC37</accession>
<dbReference type="AlphaFoldDB" id="A0A0V0QC37"/>
<evidence type="ECO:0000259" key="7">
    <source>
        <dbReference type="PROSITE" id="PS51194"/>
    </source>
</evidence>
<keyword evidence="3 5" id="KW-0067">ATP-binding</keyword>
<dbReference type="PROSITE" id="PS51194">
    <property type="entry name" value="HELICASE_CTER"/>
    <property type="match status" value="1"/>
</dbReference>